<keyword evidence="3" id="KW-1003">Cell membrane</keyword>
<evidence type="ECO:0000256" key="5">
    <source>
        <dbReference type="ARBA" id="ARBA00022989"/>
    </source>
</evidence>
<dbReference type="RefSeq" id="WP_188822903.1">
    <property type="nucleotide sequence ID" value="NZ_BMLK01000029.1"/>
</dbReference>
<sequence>MQQALAIWQRSTALVSGRIAESVALLFVRLALAGVFWRSGRSKVVDGTWLQPSDTTYYLFETDYSAVPLPAELAAHMATFAETLFPILLMLGLATRLSALALLGMTMVIQVFVFPEAWWSVHLLWVAMALTLVSRGGGLFALDTVGMRIVAR</sequence>
<keyword evidence="4 7" id="KW-0812">Transmembrane</keyword>
<organism evidence="8 9">
    <name type="scientific">Novosphingobium indicum</name>
    <dbReference type="NCBI Taxonomy" id="462949"/>
    <lineage>
        <taxon>Bacteria</taxon>
        <taxon>Pseudomonadati</taxon>
        <taxon>Pseudomonadota</taxon>
        <taxon>Alphaproteobacteria</taxon>
        <taxon>Sphingomonadales</taxon>
        <taxon>Sphingomonadaceae</taxon>
        <taxon>Novosphingobium</taxon>
    </lineage>
</organism>
<evidence type="ECO:0000256" key="7">
    <source>
        <dbReference type="SAM" id="Phobius"/>
    </source>
</evidence>
<dbReference type="InterPro" id="IPR032808">
    <property type="entry name" value="DoxX"/>
</dbReference>
<feature type="transmembrane region" description="Helical" evidence="7">
    <location>
        <begin position="87"/>
        <end position="113"/>
    </location>
</feature>
<gene>
    <name evidence="8" type="ORF">GCM10011349_41470</name>
</gene>
<evidence type="ECO:0000256" key="3">
    <source>
        <dbReference type="ARBA" id="ARBA00022475"/>
    </source>
</evidence>
<evidence type="ECO:0000256" key="1">
    <source>
        <dbReference type="ARBA" id="ARBA00004651"/>
    </source>
</evidence>
<keyword evidence="9" id="KW-1185">Reference proteome</keyword>
<dbReference type="EMBL" id="BMLK01000029">
    <property type="protein sequence ID" value="GGN60174.1"/>
    <property type="molecule type" value="Genomic_DNA"/>
</dbReference>
<feature type="transmembrane region" description="Helical" evidence="7">
    <location>
        <begin position="119"/>
        <end position="142"/>
    </location>
</feature>
<comment type="subcellular location">
    <subcellularLocation>
        <location evidence="1">Cell membrane</location>
        <topology evidence="1">Multi-pass membrane protein</topology>
    </subcellularLocation>
</comment>
<accession>A0ABQ2JYZ0</accession>
<evidence type="ECO:0000256" key="6">
    <source>
        <dbReference type="ARBA" id="ARBA00023136"/>
    </source>
</evidence>
<name>A0ABQ2JYZ0_9SPHN</name>
<comment type="similarity">
    <text evidence="2">Belongs to the DoxX family.</text>
</comment>
<evidence type="ECO:0000313" key="8">
    <source>
        <dbReference type="EMBL" id="GGN60174.1"/>
    </source>
</evidence>
<evidence type="ECO:0000256" key="4">
    <source>
        <dbReference type="ARBA" id="ARBA00022692"/>
    </source>
</evidence>
<reference evidence="9" key="1">
    <citation type="journal article" date="2019" name="Int. J. Syst. Evol. Microbiol.">
        <title>The Global Catalogue of Microorganisms (GCM) 10K type strain sequencing project: providing services to taxonomists for standard genome sequencing and annotation.</title>
        <authorList>
            <consortium name="The Broad Institute Genomics Platform"/>
            <consortium name="The Broad Institute Genome Sequencing Center for Infectious Disease"/>
            <person name="Wu L."/>
            <person name="Ma J."/>
        </authorList>
    </citation>
    <scope>NUCLEOTIDE SEQUENCE [LARGE SCALE GENOMIC DNA]</scope>
    <source>
        <strain evidence="9">CGMCC 1.6784</strain>
    </source>
</reference>
<protein>
    <recommendedName>
        <fullName evidence="10">DoxX family protein</fullName>
    </recommendedName>
</protein>
<proteinExistence type="inferred from homology"/>
<evidence type="ECO:0000313" key="9">
    <source>
        <dbReference type="Proteomes" id="UP000605099"/>
    </source>
</evidence>
<dbReference type="PANTHER" id="PTHR33452">
    <property type="entry name" value="OXIDOREDUCTASE CATD-RELATED"/>
    <property type="match status" value="1"/>
</dbReference>
<comment type="caution">
    <text evidence="8">The sequence shown here is derived from an EMBL/GenBank/DDBJ whole genome shotgun (WGS) entry which is preliminary data.</text>
</comment>
<dbReference type="Pfam" id="PF07681">
    <property type="entry name" value="DoxX"/>
    <property type="match status" value="1"/>
</dbReference>
<keyword evidence="6 7" id="KW-0472">Membrane</keyword>
<dbReference type="PANTHER" id="PTHR33452:SF1">
    <property type="entry name" value="INNER MEMBRANE PROTEIN YPHA-RELATED"/>
    <property type="match status" value="1"/>
</dbReference>
<keyword evidence="5 7" id="KW-1133">Transmembrane helix</keyword>
<dbReference type="InterPro" id="IPR051907">
    <property type="entry name" value="DoxX-like_oxidoreductase"/>
</dbReference>
<dbReference type="Proteomes" id="UP000605099">
    <property type="component" value="Unassembled WGS sequence"/>
</dbReference>
<evidence type="ECO:0008006" key="10">
    <source>
        <dbReference type="Google" id="ProtNLM"/>
    </source>
</evidence>
<evidence type="ECO:0000256" key="2">
    <source>
        <dbReference type="ARBA" id="ARBA00006679"/>
    </source>
</evidence>